<dbReference type="GO" id="GO:0005975">
    <property type="term" value="P:carbohydrate metabolic process"/>
    <property type="evidence" value="ECO:0007669"/>
    <property type="project" value="InterPro"/>
</dbReference>
<dbReference type="Gene3D" id="3.20.20.370">
    <property type="entry name" value="Glycoside hydrolase/deacetylase"/>
    <property type="match status" value="1"/>
</dbReference>
<protein>
    <recommendedName>
        <fullName evidence="3">Polysaccharide deacetylase</fullName>
    </recommendedName>
</protein>
<dbReference type="AlphaFoldDB" id="A0A1M7NGT8"/>
<sequence length="379" mass="44031">MKTNKTSVSHLVLTLDYELYGDGSGSVFDTMIHPTANFLSVCKKHGIKATIFFEVMEYLRMEEEWASGNRMGYEENPVEAIEKQIQQAHLEGHDIQLHIHPHWINARYSDGRWHPDHRYWKLTKVPLTADQDFPIGLEELIARGKAGIESVVRTVDPGYDCNIFRAGGFSLTPSDEIVKVLLKLGFIADSSVIPGAFIENEYYSYDFRHLSLDTPFWMVDRAVERPADTTKGLIEIPIFSKSITRYKKYDGQRIRIALKNKSSNMVKIKDKVEGRSSLWSKIGFFLEKEHLTWDFCLFSRGKMQQYLRYARSFSRKQPESFYPFVLIGHSKEFIYSNTFERFVEANRKNLQFLTLKDTVYKIQQSYRTANNKISKNGII</sequence>
<evidence type="ECO:0000313" key="1">
    <source>
        <dbReference type="EMBL" id="SHN02885.1"/>
    </source>
</evidence>
<dbReference type="Proteomes" id="UP000184513">
    <property type="component" value="Unassembled WGS sequence"/>
</dbReference>
<keyword evidence="2" id="KW-1185">Reference proteome</keyword>
<evidence type="ECO:0008006" key="3">
    <source>
        <dbReference type="Google" id="ProtNLM"/>
    </source>
</evidence>
<gene>
    <name evidence="1" type="ORF">SAMN04488057_105310</name>
</gene>
<dbReference type="InterPro" id="IPR011330">
    <property type="entry name" value="Glyco_hydro/deAcase_b/a-brl"/>
</dbReference>
<organism evidence="1 2">
    <name type="scientific">Cyclobacterium lianum</name>
    <dbReference type="NCBI Taxonomy" id="388280"/>
    <lineage>
        <taxon>Bacteria</taxon>
        <taxon>Pseudomonadati</taxon>
        <taxon>Bacteroidota</taxon>
        <taxon>Cytophagia</taxon>
        <taxon>Cytophagales</taxon>
        <taxon>Cyclobacteriaceae</taxon>
        <taxon>Cyclobacterium</taxon>
    </lineage>
</organism>
<dbReference type="RefSeq" id="WP_073094536.1">
    <property type="nucleotide sequence ID" value="NZ_FRCY01000005.1"/>
</dbReference>
<dbReference type="SUPFAM" id="SSF88713">
    <property type="entry name" value="Glycoside hydrolase/deacetylase"/>
    <property type="match status" value="1"/>
</dbReference>
<dbReference type="OrthoDB" id="8597776at2"/>
<accession>A0A1M7NGT8</accession>
<reference evidence="1 2" key="1">
    <citation type="submission" date="2016-11" db="EMBL/GenBank/DDBJ databases">
        <authorList>
            <person name="Jaros S."/>
            <person name="Januszkiewicz K."/>
            <person name="Wedrychowicz H."/>
        </authorList>
    </citation>
    <scope>NUCLEOTIDE SEQUENCE [LARGE SCALE GENOMIC DNA]</scope>
    <source>
        <strain evidence="1 2">CGMCC 1.6102</strain>
    </source>
</reference>
<name>A0A1M7NGT8_9BACT</name>
<evidence type="ECO:0000313" key="2">
    <source>
        <dbReference type="Proteomes" id="UP000184513"/>
    </source>
</evidence>
<dbReference type="STRING" id="388280.SAMN04488057_105310"/>
<proteinExistence type="predicted"/>
<dbReference type="EMBL" id="FRCY01000005">
    <property type="protein sequence ID" value="SHN02885.1"/>
    <property type="molecule type" value="Genomic_DNA"/>
</dbReference>